<sequence>VLAVGRALGVAVGACALALLGVEGLPTRIRPEGALLDGTHRVPGGGVHVRCGVPERVERLGPVMVVDPVTALVQTVPTLDREHAVAVLDSAIHRRLVREDELEDVRRRTRGRRGSARATRWWDLVD</sequence>
<gene>
    <name evidence="1" type="ORF">G3I71_50040</name>
</gene>
<evidence type="ECO:0000313" key="1">
    <source>
        <dbReference type="EMBL" id="NEC93692.1"/>
    </source>
</evidence>
<feature type="non-terminal residue" evidence="1">
    <location>
        <position position="126"/>
    </location>
</feature>
<dbReference type="AlphaFoldDB" id="A0A6B3CBS7"/>
<name>A0A6B3CBS7_9ACTN</name>
<organism evidence="1">
    <name type="scientific">Streptomyces sp. SID12501</name>
    <dbReference type="NCBI Taxonomy" id="2706042"/>
    <lineage>
        <taxon>Bacteria</taxon>
        <taxon>Bacillati</taxon>
        <taxon>Actinomycetota</taxon>
        <taxon>Actinomycetes</taxon>
        <taxon>Kitasatosporales</taxon>
        <taxon>Streptomycetaceae</taxon>
        <taxon>Streptomyces</taxon>
    </lineage>
</organism>
<dbReference type="EMBL" id="JAAGLU010001105">
    <property type="protein sequence ID" value="NEC93692.1"/>
    <property type="molecule type" value="Genomic_DNA"/>
</dbReference>
<protein>
    <submittedName>
        <fullName evidence="1">Uncharacterized protein</fullName>
    </submittedName>
</protein>
<feature type="non-terminal residue" evidence="1">
    <location>
        <position position="1"/>
    </location>
</feature>
<comment type="caution">
    <text evidence="1">The sequence shown here is derived from an EMBL/GenBank/DDBJ whole genome shotgun (WGS) entry which is preliminary data.</text>
</comment>
<proteinExistence type="predicted"/>
<dbReference type="RefSeq" id="WP_203733307.1">
    <property type="nucleotide sequence ID" value="NZ_JAAGLU010001105.1"/>
</dbReference>
<accession>A0A6B3CBS7</accession>
<reference evidence="1" key="1">
    <citation type="submission" date="2020-01" db="EMBL/GenBank/DDBJ databases">
        <title>Insect and environment-associated Actinomycetes.</title>
        <authorList>
            <person name="Currrie C."/>
            <person name="Chevrette M."/>
            <person name="Carlson C."/>
            <person name="Stubbendieck R."/>
            <person name="Wendt-Pienkowski E."/>
        </authorList>
    </citation>
    <scope>NUCLEOTIDE SEQUENCE</scope>
    <source>
        <strain evidence="1">SID12501</strain>
    </source>
</reference>